<comment type="caution">
    <text evidence="1">The sequence shown here is derived from an EMBL/GenBank/DDBJ whole genome shotgun (WGS) entry which is preliminary data.</text>
</comment>
<organism evidence="1 2">
    <name type="scientific">Burkholderia pseudomallei</name>
    <name type="common">Pseudomonas pseudomallei</name>
    <dbReference type="NCBI Taxonomy" id="28450"/>
    <lineage>
        <taxon>Bacteria</taxon>
        <taxon>Pseudomonadati</taxon>
        <taxon>Pseudomonadota</taxon>
        <taxon>Betaproteobacteria</taxon>
        <taxon>Burkholderiales</taxon>
        <taxon>Burkholderiaceae</taxon>
        <taxon>Burkholderia</taxon>
        <taxon>pseudomallei group</taxon>
    </lineage>
</organism>
<evidence type="ECO:0000313" key="1">
    <source>
        <dbReference type="EMBL" id="PJO66584.1"/>
    </source>
</evidence>
<gene>
    <name evidence="1" type="ORF">CWD88_10015</name>
</gene>
<reference evidence="1 2" key="1">
    <citation type="submission" date="2017-11" db="EMBL/GenBank/DDBJ databases">
        <title>Molecular characterization of Burkholderia pseudomallei and closely related isolates from Vietnam.</title>
        <authorList>
            <person name="Ustinov D.V."/>
            <person name="Antonov A.S."/>
            <person name="Avdusheva E.F."/>
            <person name="Shpak I.M."/>
            <person name="Zakharova I.B."/>
            <person name="Thi L.A."/>
            <person name="Teteryatnikova N."/>
            <person name="Lopasteyskaya Y.A."/>
            <person name="Kuzyutina J.A."/>
            <person name="Ngo T.N."/>
            <person name="Victorov D.V."/>
        </authorList>
    </citation>
    <scope>NUCLEOTIDE SEQUENCE [LARGE SCALE GENOMIC DNA]</scope>
    <source>
        <strain evidence="1 2">V1512</strain>
    </source>
</reference>
<protein>
    <submittedName>
        <fullName evidence="1">Uncharacterized protein</fullName>
    </submittedName>
</protein>
<proteinExistence type="predicted"/>
<accession>A0AAX0UDM5</accession>
<dbReference type="EMBL" id="PHRB01000007">
    <property type="protein sequence ID" value="PJO66584.1"/>
    <property type="molecule type" value="Genomic_DNA"/>
</dbReference>
<evidence type="ECO:0000313" key="2">
    <source>
        <dbReference type="Proteomes" id="UP000231878"/>
    </source>
</evidence>
<name>A0AAX0UDM5_BURPE</name>
<sequence length="116" mass="13455">MARQSGSVWRKRDDTTRRRTLGGRRFFFTCRCRLGRAVHGVPHGRHSAGKNGPAGAARDARLFLRHQFKKLSFTKTKLSLDFHRRPRPLPVRRLFRRPQQLDFPCPRCPIPPAAMP</sequence>
<dbReference type="AlphaFoldDB" id="A0AAX0UDM5"/>
<dbReference type="Proteomes" id="UP000231878">
    <property type="component" value="Unassembled WGS sequence"/>
</dbReference>